<accession>A0ABQ2YFV1</accession>
<proteinExistence type="predicted"/>
<evidence type="ECO:0008006" key="4">
    <source>
        <dbReference type="Google" id="ProtNLM"/>
    </source>
</evidence>
<dbReference type="EMBL" id="BMXS01000002">
    <property type="protein sequence ID" value="GGX80871.1"/>
    <property type="molecule type" value="Genomic_DNA"/>
</dbReference>
<feature type="transmembrane region" description="Helical" evidence="1">
    <location>
        <begin position="226"/>
        <end position="249"/>
    </location>
</feature>
<keyword evidence="3" id="KW-1185">Reference proteome</keyword>
<dbReference type="Proteomes" id="UP000653056">
    <property type="component" value="Unassembled WGS sequence"/>
</dbReference>
<dbReference type="RefSeq" id="WP_189465938.1">
    <property type="nucleotide sequence ID" value="NZ_BMXS01000002.1"/>
</dbReference>
<feature type="transmembrane region" description="Helical" evidence="1">
    <location>
        <begin position="100"/>
        <end position="121"/>
    </location>
</feature>
<gene>
    <name evidence="2" type="ORF">GCM10007160_05100</name>
</gene>
<keyword evidence="1" id="KW-0472">Membrane</keyword>
<feature type="transmembrane region" description="Helical" evidence="1">
    <location>
        <begin position="42"/>
        <end position="63"/>
    </location>
</feature>
<dbReference type="InterPro" id="IPR021737">
    <property type="entry name" value="Phage_phiKZ_Orf197"/>
</dbReference>
<feature type="transmembrane region" description="Helical" evidence="1">
    <location>
        <begin position="186"/>
        <end position="206"/>
    </location>
</feature>
<keyword evidence="1" id="KW-0812">Transmembrane</keyword>
<protein>
    <recommendedName>
        <fullName evidence="4">DUF3307 domain-containing protein</fullName>
    </recommendedName>
</protein>
<evidence type="ECO:0000313" key="2">
    <source>
        <dbReference type="EMBL" id="GGX80871.1"/>
    </source>
</evidence>
<dbReference type="Pfam" id="PF11750">
    <property type="entry name" value="DUF3307"/>
    <property type="match status" value="1"/>
</dbReference>
<reference evidence="3" key="1">
    <citation type="journal article" date="2019" name="Int. J. Syst. Evol. Microbiol.">
        <title>The Global Catalogue of Microorganisms (GCM) 10K type strain sequencing project: providing services to taxonomists for standard genome sequencing and annotation.</title>
        <authorList>
            <consortium name="The Broad Institute Genomics Platform"/>
            <consortium name="The Broad Institute Genome Sequencing Center for Infectious Disease"/>
            <person name="Wu L."/>
            <person name="Ma J."/>
        </authorList>
    </citation>
    <scope>NUCLEOTIDE SEQUENCE [LARGE SCALE GENOMIC DNA]</scope>
    <source>
        <strain evidence="3">KCTC 22228</strain>
    </source>
</reference>
<sequence length="252" mass="27626">MNVELSLLPGLILAHLVGDFLLQPGRWVEARYRFKERSRQLYLHASIHGLLTLSVLMIASLATPSRGNLPLAVAGAVLVATSHALIDLGKAYLSPQRLRWFLLDQSLHLLILVGLWLAWLGSWQPLAGIWTWLVTPPVLVMAVAYLLVTRPLSIAIALAMRRWSDDIANPGTLTAAGARIGMLERFLVLTLVLLDQMTAIGFLLAAKSVLRFGELRGAQDRKLTEYVLLGTLLSVSSAMVLGLLVRTLLLEG</sequence>
<feature type="transmembrane region" description="Helical" evidence="1">
    <location>
        <begin position="127"/>
        <end position="148"/>
    </location>
</feature>
<evidence type="ECO:0000313" key="3">
    <source>
        <dbReference type="Proteomes" id="UP000653056"/>
    </source>
</evidence>
<organism evidence="2 3">
    <name type="scientific">Litchfieldella qijiaojingensis</name>
    <dbReference type="NCBI Taxonomy" id="980347"/>
    <lineage>
        <taxon>Bacteria</taxon>
        <taxon>Pseudomonadati</taxon>
        <taxon>Pseudomonadota</taxon>
        <taxon>Gammaproteobacteria</taxon>
        <taxon>Oceanospirillales</taxon>
        <taxon>Halomonadaceae</taxon>
        <taxon>Litchfieldella</taxon>
    </lineage>
</organism>
<name>A0ABQ2YFV1_9GAMM</name>
<comment type="caution">
    <text evidence="2">The sequence shown here is derived from an EMBL/GenBank/DDBJ whole genome shotgun (WGS) entry which is preliminary data.</text>
</comment>
<feature type="transmembrane region" description="Helical" evidence="1">
    <location>
        <begin position="69"/>
        <end position="88"/>
    </location>
</feature>
<evidence type="ECO:0000256" key="1">
    <source>
        <dbReference type="SAM" id="Phobius"/>
    </source>
</evidence>
<keyword evidence="1" id="KW-1133">Transmembrane helix</keyword>